<accession>A0A6P7TRS3</accession>
<sequence length="156" mass="17908">MSTQPNIPSVKTEVTSFVHLHDFTGTDNNWAKNELYVDRKNISGLFASDAYRVNPTKKVTDTLKSRIGSQLMKSLDGTELSRIGLYQSLSKWKFKENTIKSEEKMVVQEDNITNEEFNPSNEVRTQSYYSFSGKRDKKLVENPIEAKNFLSKKAFL</sequence>
<organism evidence="1 2">
    <name type="scientific">Octopus sinensis</name>
    <name type="common">East Asian common octopus</name>
    <dbReference type="NCBI Taxonomy" id="2607531"/>
    <lineage>
        <taxon>Eukaryota</taxon>
        <taxon>Metazoa</taxon>
        <taxon>Spiralia</taxon>
        <taxon>Lophotrochozoa</taxon>
        <taxon>Mollusca</taxon>
        <taxon>Cephalopoda</taxon>
        <taxon>Coleoidea</taxon>
        <taxon>Octopodiformes</taxon>
        <taxon>Octopoda</taxon>
        <taxon>Incirrata</taxon>
        <taxon>Octopodidae</taxon>
        <taxon>Octopus</taxon>
    </lineage>
</organism>
<proteinExistence type="predicted"/>
<dbReference type="RefSeq" id="XP_029654473.1">
    <property type="nucleotide sequence ID" value="XM_029798613.1"/>
</dbReference>
<reference evidence="2" key="1">
    <citation type="submission" date="2025-08" db="UniProtKB">
        <authorList>
            <consortium name="RefSeq"/>
        </authorList>
    </citation>
    <scope>IDENTIFICATION</scope>
</reference>
<gene>
    <name evidence="2" type="primary">LOC115227906</name>
</gene>
<keyword evidence="1" id="KW-1185">Reference proteome</keyword>
<dbReference type="Proteomes" id="UP000515154">
    <property type="component" value="Unplaced"/>
</dbReference>
<dbReference type="AlphaFoldDB" id="A0A6P7TRS3"/>
<protein>
    <submittedName>
        <fullName evidence="2">Uncharacterized protein LOC115227906</fullName>
    </submittedName>
</protein>
<evidence type="ECO:0000313" key="2">
    <source>
        <dbReference type="RefSeq" id="XP_029654473.1"/>
    </source>
</evidence>
<dbReference type="KEGG" id="osn:115227906"/>
<evidence type="ECO:0000313" key="1">
    <source>
        <dbReference type="Proteomes" id="UP000515154"/>
    </source>
</evidence>
<name>A0A6P7TRS3_9MOLL</name>